<dbReference type="AlphaFoldDB" id="A0A1D7TP58"/>
<dbReference type="SUPFAM" id="SSF141868">
    <property type="entry name" value="EAL domain-like"/>
    <property type="match status" value="1"/>
</dbReference>
<evidence type="ECO:0000313" key="3">
    <source>
        <dbReference type="EMBL" id="AOO66714.1"/>
    </source>
</evidence>
<sequence length="389" mass="43939">MIDSLTNVSSLNAFEAKLLTCKSPKLFLVDIKQFKNINLEFGDEGGNFVLCAFSMTLQSFARAKEMELFRIHDDKFALLLDTPFELSKMENLIFALCEEMERLSFAYQNKNIEVEVHIGISFDHFEPLEKAQKALLVAKAENQPFVTYSEFANVLMSENEEAMEAMMKSAIENGQIVLHFQAIVDQNEEPFYYEALLRLAYHQTLQSPKLFLKIAKERNLYNALFESIAHKVAQLCDQTGLRLALNLSSEDLINTNHVSFLKTCFAEKSIVLEIQYDPKTPLGNLKKAMRELKDAGLMLALDNVDNVELINEFEAGLIDVIKVHGDLIRNLALGASAQLTCKSLVVLAQSKNIQSVATHLNAKAIVEAARELEFDLFQGYIFEQPHSLV</sequence>
<evidence type="ECO:0000259" key="1">
    <source>
        <dbReference type="PROSITE" id="PS50883"/>
    </source>
</evidence>
<keyword evidence="4" id="KW-1185">Reference proteome</keyword>
<dbReference type="InterPro" id="IPR000160">
    <property type="entry name" value="GGDEF_dom"/>
</dbReference>
<dbReference type="InterPro" id="IPR001633">
    <property type="entry name" value="EAL_dom"/>
</dbReference>
<dbReference type="Gene3D" id="3.20.20.450">
    <property type="entry name" value="EAL domain"/>
    <property type="match status" value="1"/>
</dbReference>
<name>A0A1D7TP58_9BACT</name>
<dbReference type="KEGG" id="shal:SHALO_2962"/>
<dbReference type="SMART" id="SM00052">
    <property type="entry name" value="EAL"/>
    <property type="match status" value="1"/>
</dbReference>
<dbReference type="Gene3D" id="3.30.70.270">
    <property type="match status" value="1"/>
</dbReference>
<organism evidence="3 4">
    <name type="scientific">Sulfurospirillum halorespirans DSM 13726</name>
    <dbReference type="NCBI Taxonomy" id="1193502"/>
    <lineage>
        <taxon>Bacteria</taxon>
        <taxon>Pseudomonadati</taxon>
        <taxon>Campylobacterota</taxon>
        <taxon>Epsilonproteobacteria</taxon>
        <taxon>Campylobacterales</taxon>
        <taxon>Sulfurospirillaceae</taxon>
        <taxon>Sulfurospirillum</taxon>
    </lineage>
</organism>
<reference evidence="4" key="1">
    <citation type="submission" date="2016-08" db="EMBL/GenBank/DDBJ databases">
        <title>Complete genome sequence of the organohalide-respiring Epsilonproteobacterium Sulfurospirillum halorespirans.</title>
        <authorList>
            <person name="Goris T."/>
            <person name="Zimmermann J."/>
            <person name="Schenz B."/>
            <person name="Lemos M."/>
            <person name="Hackermueller J."/>
            <person name="Diekert G."/>
        </authorList>
    </citation>
    <scope>NUCLEOTIDE SEQUENCE [LARGE SCALE GENOMIC DNA]</scope>
    <source>
        <strain>DSM 13726</strain>
        <strain evidence="4">PCE-M2</strain>
    </source>
</reference>
<dbReference type="SMART" id="SM00267">
    <property type="entry name" value="GGDEF"/>
    <property type="match status" value="1"/>
</dbReference>
<proteinExistence type="predicted"/>
<evidence type="ECO:0000313" key="4">
    <source>
        <dbReference type="Proteomes" id="UP000094609"/>
    </source>
</evidence>
<dbReference type="InterPro" id="IPR035919">
    <property type="entry name" value="EAL_sf"/>
</dbReference>
<dbReference type="EMBL" id="CP017111">
    <property type="protein sequence ID" value="AOO66714.1"/>
    <property type="molecule type" value="Genomic_DNA"/>
</dbReference>
<dbReference type="CDD" id="cd01948">
    <property type="entry name" value="EAL"/>
    <property type="match status" value="1"/>
</dbReference>
<dbReference type="PANTHER" id="PTHR33121">
    <property type="entry name" value="CYCLIC DI-GMP PHOSPHODIESTERASE PDEF"/>
    <property type="match status" value="1"/>
</dbReference>
<dbReference type="Pfam" id="PF00563">
    <property type="entry name" value="EAL"/>
    <property type="match status" value="1"/>
</dbReference>
<dbReference type="Pfam" id="PF00990">
    <property type="entry name" value="GGDEF"/>
    <property type="match status" value="1"/>
</dbReference>
<feature type="domain" description="GGDEF" evidence="2">
    <location>
        <begin position="22"/>
        <end position="160"/>
    </location>
</feature>
<dbReference type="RefSeq" id="WP_069479226.1">
    <property type="nucleotide sequence ID" value="NZ_CP017111.1"/>
</dbReference>
<dbReference type="PROSITE" id="PS50883">
    <property type="entry name" value="EAL"/>
    <property type="match status" value="1"/>
</dbReference>
<evidence type="ECO:0000259" key="2">
    <source>
        <dbReference type="PROSITE" id="PS50887"/>
    </source>
</evidence>
<dbReference type="SUPFAM" id="SSF55073">
    <property type="entry name" value="Nucleotide cyclase"/>
    <property type="match status" value="1"/>
</dbReference>
<dbReference type="PANTHER" id="PTHR33121:SF70">
    <property type="entry name" value="SIGNALING PROTEIN YKOW"/>
    <property type="match status" value="1"/>
</dbReference>
<dbReference type="PATRIC" id="fig|1193502.14.peg.2999"/>
<gene>
    <name evidence="3" type="ORF">SHALO_2962</name>
</gene>
<dbReference type="InterPro" id="IPR029787">
    <property type="entry name" value="Nucleotide_cyclase"/>
</dbReference>
<dbReference type="InterPro" id="IPR050706">
    <property type="entry name" value="Cyclic-di-GMP_PDE-like"/>
</dbReference>
<dbReference type="STRING" id="1193502.SHALO_2962"/>
<accession>A0A1D7TP58</accession>
<dbReference type="Proteomes" id="UP000094609">
    <property type="component" value="Chromosome"/>
</dbReference>
<protein>
    <submittedName>
        <fullName evidence="3">Diguanylate cyclase/phosphodiesterase (GGDEF &amp; EAL domains) with PAS/PAC sensor(S)</fullName>
    </submittedName>
</protein>
<dbReference type="PROSITE" id="PS50887">
    <property type="entry name" value="GGDEF"/>
    <property type="match status" value="1"/>
</dbReference>
<dbReference type="GO" id="GO:0071111">
    <property type="term" value="F:cyclic-guanylate-specific phosphodiesterase activity"/>
    <property type="evidence" value="ECO:0007669"/>
    <property type="project" value="InterPro"/>
</dbReference>
<feature type="domain" description="EAL" evidence="1">
    <location>
        <begin position="160"/>
        <end position="389"/>
    </location>
</feature>
<dbReference type="InterPro" id="IPR043128">
    <property type="entry name" value="Rev_trsase/Diguanyl_cyclase"/>
</dbReference>